<dbReference type="RefSeq" id="WP_070947599.1">
    <property type="nucleotide sequence ID" value="NZ_MLIQ01000021.1"/>
</dbReference>
<protein>
    <submittedName>
        <fullName evidence="1">Uncharacterized protein</fullName>
    </submittedName>
</protein>
<dbReference type="Proteomes" id="UP000180043">
    <property type="component" value="Unassembled WGS sequence"/>
</dbReference>
<sequence>MSETSTAAEVLANLAWGAAWGLVKGGHLDSRGEVGDAVLRLRLDILDAAASAGIHIDLVEHGIGEIYTREDLDG</sequence>
<comment type="caution">
    <text evidence="1">The sequence shown here is derived from an EMBL/GenBank/DDBJ whole genome shotgun (WGS) entry which is preliminary data.</text>
</comment>
<evidence type="ECO:0000313" key="1">
    <source>
        <dbReference type="EMBL" id="OHU52319.1"/>
    </source>
</evidence>
<proteinExistence type="predicted"/>
<dbReference type="EMBL" id="MLIQ01000021">
    <property type="protein sequence ID" value="OHU52319.1"/>
    <property type="molecule type" value="Genomic_DNA"/>
</dbReference>
<reference evidence="1 2" key="1">
    <citation type="submission" date="2016-10" db="EMBL/GenBank/DDBJ databases">
        <title>Evaluation of Human, Veterinary and Environmental Mycobacterium chelonae Isolates by Core Genome Phylogenomic Analysis, Targeted Gene Comparison, and Anti-microbial Susceptibility Patterns: A Tale of Mistaken Identities.</title>
        <authorList>
            <person name="Fogelson S.B."/>
            <person name="Camus A.C."/>
            <person name="Lorenz W."/>
            <person name="Vasireddy R."/>
            <person name="Vasireddy S."/>
            <person name="Smith T."/>
            <person name="Brown-Elliott B.A."/>
            <person name="Wallace R.J.Jr."/>
            <person name="Hasan N.A."/>
            <person name="Reischl U."/>
            <person name="Sanchez S."/>
        </authorList>
    </citation>
    <scope>NUCLEOTIDE SEQUENCE [LARGE SCALE GENOMIC DNA]</scope>
    <source>
        <strain evidence="1 2">15515</strain>
    </source>
</reference>
<organism evidence="1 2">
    <name type="scientific">Mycobacteroides chelonae</name>
    <name type="common">Mycobacterium chelonae</name>
    <dbReference type="NCBI Taxonomy" id="1774"/>
    <lineage>
        <taxon>Bacteria</taxon>
        <taxon>Bacillati</taxon>
        <taxon>Actinomycetota</taxon>
        <taxon>Actinomycetes</taxon>
        <taxon>Mycobacteriales</taxon>
        <taxon>Mycobacteriaceae</taxon>
        <taxon>Mycobacteroides</taxon>
    </lineage>
</organism>
<gene>
    <name evidence="1" type="ORF">BKG82_18810</name>
</gene>
<dbReference type="AlphaFoldDB" id="A0A1S1LN43"/>
<evidence type="ECO:0000313" key="2">
    <source>
        <dbReference type="Proteomes" id="UP000180043"/>
    </source>
</evidence>
<accession>A0A1S1LN43</accession>
<name>A0A1S1LN43_MYCCH</name>